<protein>
    <submittedName>
        <fullName evidence="1">Uncharacterized protein</fullName>
    </submittedName>
</protein>
<evidence type="ECO:0000313" key="1">
    <source>
        <dbReference type="EMBL" id="WQJ53587.1"/>
    </source>
</evidence>
<accession>A0ABZ0Z309</accession>
<proteinExistence type="predicted"/>
<dbReference type="EMBL" id="OR769223">
    <property type="protein sequence ID" value="WQJ53587.1"/>
    <property type="molecule type" value="Genomic_DNA"/>
</dbReference>
<keyword evidence="2" id="KW-1185">Reference proteome</keyword>
<evidence type="ECO:0000313" key="2">
    <source>
        <dbReference type="Proteomes" id="UP001358193"/>
    </source>
</evidence>
<organism evidence="1 2">
    <name type="scientific">phage Lak_Megaphage_Sonny</name>
    <dbReference type="NCBI Taxonomy" id="3109229"/>
    <lineage>
        <taxon>Viruses</taxon>
        <taxon>Duplodnaviria</taxon>
        <taxon>Heunggongvirae</taxon>
        <taxon>Uroviricota</taxon>
        <taxon>Caudoviricetes</taxon>
        <taxon>Caudoviricetes code 15 clade</taxon>
    </lineage>
</organism>
<reference evidence="1 2" key="1">
    <citation type="submission" date="2023-11" db="EMBL/GenBank/DDBJ databases">
        <authorList>
            <person name="Cook R."/>
            <person name="Crisci M."/>
            <person name="Pye H."/>
            <person name="Adriaenssens E."/>
            <person name="Santini J."/>
        </authorList>
    </citation>
    <scope>NUCLEOTIDE SEQUENCE [LARGE SCALE GENOMIC DNA]</scope>
    <source>
        <strain evidence="1">Lak_Megaphage_Sonny</strain>
    </source>
</reference>
<name>A0ABZ0Z309_9CAUD</name>
<dbReference type="Proteomes" id="UP001358193">
    <property type="component" value="Segment"/>
</dbReference>
<sequence length="141" mass="16755">MGRKPSAATLYKRSVTYPDYILNGIIPYMETIIDEVKPILENVSDITKEQWEILYKHAIKFCEISEVPDFQFISTFHKSRIESVKYKKEHSSYYESVAFRHVMYALNKLNMEKDGNTEFHQFYMYNAALHIFYFVACPEKI</sequence>